<keyword evidence="3 7" id="KW-0032">Aminotransferase</keyword>
<dbReference type="EMBL" id="CP001801">
    <property type="protein sequence ID" value="ACX95058.1"/>
    <property type="molecule type" value="Genomic_DNA"/>
</dbReference>
<evidence type="ECO:0000256" key="2">
    <source>
        <dbReference type="ARBA" id="ARBA00008954"/>
    </source>
</evidence>
<dbReference type="PROSITE" id="PS00600">
    <property type="entry name" value="AA_TRANSFER_CLASS_3"/>
    <property type="match status" value="1"/>
</dbReference>
<dbReference type="Gene3D" id="3.40.640.10">
    <property type="entry name" value="Type I PLP-dependent aspartate aminotransferase-like (Major domain)"/>
    <property type="match status" value="1"/>
</dbReference>
<dbReference type="CDD" id="cd00610">
    <property type="entry name" value="OAT_like"/>
    <property type="match status" value="1"/>
</dbReference>
<dbReference type="PANTHER" id="PTHR43552">
    <property type="entry name" value="DIAMINOBUTYRATE--2-OXOGLUTARATE AMINOTRANSFERASE"/>
    <property type="match status" value="1"/>
</dbReference>
<dbReference type="RefSeq" id="WP_012823094.1">
    <property type="nucleotide sequence ID" value="NC_013422.1"/>
</dbReference>
<evidence type="ECO:0000256" key="3">
    <source>
        <dbReference type="ARBA" id="ARBA00022576"/>
    </source>
</evidence>
<evidence type="ECO:0000313" key="8">
    <source>
        <dbReference type="EMBL" id="ACX95058.1"/>
    </source>
</evidence>
<accession>D0KWR1</accession>
<evidence type="ECO:0000313" key="9">
    <source>
        <dbReference type="Proteomes" id="UP000009102"/>
    </source>
</evidence>
<protein>
    <recommendedName>
        <fullName evidence="7">Diaminobutyrate--2-oxoglutarate transaminase</fullName>
        <ecNumber evidence="7">2.6.1.76</ecNumber>
    </recommendedName>
    <alternativeName>
        <fullName evidence="7">DABA aminotransferase</fullName>
    </alternativeName>
</protein>
<dbReference type="STRING" id="555778.Hneap_0195"/>
<dbReference type="InterPro" id="IPR005814">
    <property type="entry name" value="Aminotrans_3"/>
</dbReference>
<dbReference type="OrthoDB" id="9770449at2"/>
<evidence type="ECO:0000256" key="4">
    <source>
        <dbReference type="ARBA" id="ARBA00022679"/>
    </source>
</evidence>
<evidence type="ECO:0000256" key="6">
    <source>
        <dbReference type="RuleBase" id="RU003560"/>
    </source>
</evidence>
<reference evidence="8 9" key="1">
    <citation type="submission" date="2009-10" db="EMBL/GenBank/DDBJ databases">
        <title>Complete sequence of Halothiobacillus neapolitanus c2.</title>
        <authorList>
            <consortium name="US DOE Joint Genome Institute"/>
            <person name="Lucas S."/>
            <person name="Copeland A."/>
            <person name="Lapidus A."/>
            <person name="Glavina del Rio T."/>
            <person name="Tice H."/>
            <person name="Bruce D."/>
            <person name="Goodwin L."/>
            <person name="Pitluck S."/>
            <person name="Davenport K."/>
            <person name="Brettin T."/>
            <person name="Detter J.C."/>
            <person name="Han C."/>
            <person name="Tapia R."/>
            <person name="Larimer F."/>
            <person name="Land M."/>
            <person name="Hauser L."/>
            <person name="Kyrpides N."/>
            <person name="Mikhailova N."/>
            <person name="Kerfeld C."/>
            <person name="Cannon G."/>
            <person name="Heinhort S."/>
        </authorList>
    </citation>
    <scope>NUCLEOTIDE SEQUENCE [LARGE SCALE GENOMIC DNA]</scope>
    <source>
        <strain evidence="9">ATCC 23641 / c2</strain>
    </source>
</reference>
<comment type="function">
    <text evidence="7">Catalyzes reversively the conversion of L-aspartate beta-semialdehyde (ASA) to L-2,4-diaminobutyrate (DABA) by transamination with L-glutamate.</text>
</comment>
<dbReference type="GO" id="GO:0030170">
    <property type="term" value="F:pyridoxal phosphate binding"/>
    <property type="evidence" value="ECO:0007669"/>
    <property type="project" value="InterPro"/>
</dbReference>
<evidence type="ECO:0000256" key="5">
    <source>
        <dbReference type="ARBA" id="ARBA00022898"/>
    </source>
</evidence>
<dbReference type="HOGENOM" id="CLU_016922_10_0_6"/>
<dbReference type="NCBIfam" id="NF006733">
    <property type="entry name" value="PRK09264.1"/>
    <property type="match status" value="1"/>
</dbReference>
<dbReference type="GO" id="GO:0047307">
    <property type="term" value="F:diaminobutyrate-pyruvate transaminase activity"/>
    <property type="evidence" value="ECO:0007669"/>
    <property type="project" value="InterPro"/>
</dbReference>
<dbReference type="FunFam" id="3.40.640.10:FF:000004">
    <property type="entry name" value="Acetylornithine aminotransferase"/>
    <property type="match status" value="1"/>
</dbReference>
<dbReference type="PANTHER" id="PTHR43552:SF2">
    <property type="entry name" value="DIAMINOBUTYRATE--2-OXOGLUTARATE TRANSAMINASE"/>
    <property type="match status" value="1"/>
</dbReference>
<dbReference type="InterPro" id="IPR012773">
    <property type="entry name" value="Ectoine_EctB"/>
</dbReference>
<evidence type="ECO:0000256" key="1">
    <source>
        <dbReference type="ARBA" id="ARBA00001933"/>
    </source>
</evidence>
<evidence type="ECO:0000256" key="7">
    <source>
        <dbReference type="RuleBase" id="RU365034"/>
    </source>
</evidence>
<dbReference type="NCBIfam" id="TIGR00709">
    <property type="entry name" value="dat"/>
    <property type="match status" value="1"/>
</dbReference>
<dbReference type="NCBIfam" id="TIGR02407">
    <property type="entry name" value="ectoine_ectB"/>
    <property type="match status" value="1"/>
</dbReference>
<keyword evidence="9" id="KW-1185">Reference proteome</keyword>
<dbReference type="PIRSF" id="PIRSF000521">
    <property type="entry name" value="Transaminase_4ab_Lys_Orn"/>
    <property type="match status" value="1"/>
</dbReference>
<dbReference type="eggNOG" id="COG0160">
    <property type="taxonomic scope" value="Bacteria"/>
</dbReference>
<dbReference type="GO" id="GO:0019491">
    <property type="term" value="P:ectoine biosynthetic process"/>
    <property type="evidence" value="ECO:0007669"/>
    <property type="project" value="UniProtKB-UniPathway"/>
</dbReference>
<organism evidence="8 9">
    <name type="scientific">Halothiobacillus neapolitanus (strain ATCC 23641 / DSM 15147 / CIP 104769 / NCIMB 8539 / c2)</name>
    <name type="common">Thiobacillus neapolitanus</name>
    <dbReference type="NCBI Taxonomy" id="555778"/>
    <lineage>
        <taxon>Bacteria</taxon>
        <taxon>Pseudomonadati</taxon>
        <taxon>Pseudomonadota</taxon>
        <taxon>Gammaproteobacteria</taxon>
        <taxon>Chromatiales</taxon>
        <taxon>Halothiobacillaceae</taxon>
        <taxon>Halothiobacillus</taxon>
    </lineage>
</organism>
<name>D0KWR1_HALNC</name>
<comment type="catalytic activity">
    <reaction evidence="7">
        <text>L-2,4-diaminobutanoate + 2-oxoglutarate = L-aspartate 4-semialdehyde + L-glutamate</text>
        <dbReference type="Rhea" id="RHEA:11160"/>
        <dbReference type="ChEBI" id="CHEBI:16810"/>
        <dbReference type="ChEBI" id="CHEBI:29985"/>
        <dbReference type="ChEBI" id="CHEBI:58761"/>
        <dbReference type="ChEBI" id="CHEBI:537519"/>
        <dbReference type="EC" id="2.6.1.76"/>
    </reaction>
</comment>
<dbReference type="Proteomes" id="UP000009102">
    <property type="component" value="Chromosome"/>
</dbReference>
<dbReference type="Pfam" id="PF00202">
    <property type="entry name" value="Aminotran_3"/>
    <property type="match status" value="1"/>
</dbReference>
<dbReference type="InterPro" id="IPR004637">
    <property type="entry name" value="Dat"/>
</dbReference>
<dbReference type="InterPro" id="IPR015422">
    <property type="entry name" value="PyrdxlP-dep_Trfase_small"/>
</dbReference>
<keyword evidence="4 7" id="KW-0808">Transferase</keyword>
<dbReference type="InterPro" id="IPR015424">
    <property type="entry name" value="PyrdxlP-dep_Trfase"/>
</dbReference>
<dbReference type="AlphaFoldDB" id="D0KWR1"/>
<proteinExistence type="inferred from homology"/>
<comment type="similarity">
    <text evidence="2 6">Belongs to the class-III pyridoxal-phosphate-dependent aminotransferase family.</text>
</comment>
<dbReference type="InterPro" id="IPR015421">
    <property type="entry name" value="PyrdxlP-dep_Trfase_major"/>
</dbReference>
<dbReference type="GO" id="GO:0045303">
    <property type="term" value="F:diaminobutyrate-2-oxoglutarate transaminase activity"/>
    <property type="evidence" value="ECO:0007669"/>
    <property type="project" value="UniProtKB-EC"/>
</dbReference>
<dbReference type="Gene3D" id="3.90.1150.10">
    <property type="entry name" value="Aspartate Aminotransferase, domain 1"/>
    <property type="match status" value="1"/>
</dbReference>
<keyword evidence="5 6" id="KW-0663">Pyridoxal phosphate</keyword>
<dbReference type="EC" id="2.6.1.76" evidence="7"/>
<dbReference type="InterPro" id="IPR049704">
    <property type="entry name" value="Aminotrans_3_PPA_site"/>
</dbReference>
<dbReference type="UniPathway" id="UPA00067">
    <property type="reaction ID" value="UER00121"/>
</dbReference>
<comment type="pathway">
    <text evidence="7">Amine and polyamine biosynthesis; ectoine biosynthesis; L-ectoine from L-aspartate 4-semialdehyde: step 1/3.</text>
</comment>
<gene>
    <name evidence="8" type="ordered locus">Hneap_0195</name>
</gene>
<sequence>MDIDLFEKYESNVRGYIRSFPTIFTRAKNATVWDHHGKSYIDFFGGAGSLNYGHNDPAVQEAMIDYIQRDGMLNALDKATDAKYHFIKKFQETILLPRGLDYKIQFVGPTGTNAVETALKLARKVKQRSKIVAFTNAYHGHTLGALAVTGNEFYHDDYYGVPLNVTKMPFDQYFDEDDQMDSIDMMRRYYEDGSSGYEVPAGIIVETIQGEGGINVSSIEWLKKLEKMCRDLDILLIIDDIQVGNGRTGNFFSFERAGITPDIITISKSIGTGLPMAIVLMRPEIDQWSPGEHTGTFRGNSLAFIAGATALKRWDNDEFAKEIRRKGEWVEKRFRAIKARFPDHISDVRGLGMIWGIESSIEGFCNEVSREAFEHGLLAETAGATDQVIKFLAPLTISQAELDKGLDILEAAIEATAAKHPTTKQEVTA</sequence>
<dbReference type="SUPFAM" id="SSF53383">
    <property type="entry name" value="PLP-dependent transferases"/>
    <property type="match status" value="1"/>
</dbReference>
<comment type="cofactor">
    <cofactor evidence="1 7">
        <name>pyridoxal 5'-phosphate</name>
        <dbReference type="ChEBI" id="CHEBI:597326"/>
    </cofactor>
</comment>
<dbReference type="KEGG" id="hna:Hneap_0195"/>